<reference evidence="2 3" key="1">
    <citation type="submission" date="2019-02" db="EMBL/GenBank/DDBJ databases">
        <title>Genomic Encyclopedia of Type Strains, Phase IV (KMG-IV): sequencing the most valuable type-strain genomes for metagenomic binning, comparative biology and taxonomic classification.</title>
        <authorList>
            <person name="Goeker M."/>
        </authorList>
    </citation>
    <scope>NUCLEOTIDE SEQUENCE [LARGE SCALE GENOMIC DNA]</scope>
    <source>
        <strain evidence="2 3">DSM 21223</strain>
    </source>
</reference>
<keyword evidence="3" id="KW-1185">Reference proteome</keyword>
<evidence type="ECO:0000256" key="1">
    <source>
        <dbReference type="SAM" id="Phobius"/>
    </source>
</evidence>
<dbReference type="EMBL" id="SHKM01000002">
    <property type="protein sequence ID" value="RZT76013.1"/>
    <property type="molecule type" value="Genomic_DNA"/>
</dbReference>
<organism evidence="2 3">
    <name type="scientific">Azospira oryzae</name>
    <dbReference type="NCBI Taxonomy" id="146939"/>
    <lineage>
        <taxon>Bacteria</taxon>
        <taxon>Pseudomonadati</taxon>
        <taxon>Pseudomonadota</taxon>
        <taxon>Betaproteobacteria</taxon>
        <taxon>Rhodocyclales</taxon>
        <taxon>Rhodocyclaceae</taxon>
        <taxon>Azospira</taxon>
    </lineage>
</organism>
<keyword evidence="1" id="KW-0472">Membrane</keyword>
<dbReference type="RefSeq" id="WP_014236391.1">
    <property type="nucleotide sequence ID" value="NZ_SHKM01000002.1"/>
</dbReference>
<sequence>MKGQFLAWLAWFDARNKRERTIGAVAAVVLVLFVGDALLLSSPLIRVRAQTALAEQRESEAASLSLQLKDVQSELANSAANRAQVLQTLKSRVTNLDGQLKSFDGTLVSPQAAPALLERLMGRRKSLQMLGLRTVAPVPAIDGPSAASTPELNLYRHGIEIRLAGSYGDLLGYLADLESAPERLLWEGAELKVDVYPRSILTLRVYTLSLDKAWLVL</sequence>
<accession>A0ABY0ILE8</accession>
<proteinExistence type="predicted"/>
<protein>
    <submittedName>
        <fullName evidence="2">MSHA biogenesis protein MshJ</fullName>
    </submittedName>
</protein>
<keyword evidence="1" id="KW-1133">Transmembrane helix</keyword>
<feature type="transmembrane region" description="Helical" evidence="1">
    <location>
        <begin position="21"/>
        <end position="40"/>
    </location>
</feature>
<comment type="caution">
    <text evidence="2">The sequence shown here is derived from an EMBL/GenBank/DDBJ whole genome shotgun (WGS) entry which is preliminary data.</text>
</comment>
<evidence type="ECO:0000313" key="2">
    <source>
        <dbReference type="EMBL" id="RZT76013.1"/>
    </source>
</evidence>
<evidence type="ECO:0000313" key="3">
    <source>
        <dbReference type="Proteomes" id="UP000292136"/>
    </source>
</evidence>
<gene>
    <name evidence="2" type="ORF">EV678_1881</name>
</gene>
<keyword evidence="1" id="KW-0812">Transmembrane</keyword>
<name>A0ABY0ILE8_9RHOO</name>
<dbReference type="Proteomes" id="UP000292136">
    <property type="component" value="Unassembled WGS sequence"/>
</dbReference>